<feature type="region of interest" description="Disordered" evidence="1">
    <location>
        <begin position="57"/>
        <end position="91"/>
    </location>
</feature>
<evidence type="ECO:0000256" key="1">
    <source>
        <dbReference type="SAM" id="MobiDB-lite"/>
    </source>
</evidence>
<keyword evidence="2" id="KW-1185">Reference proteome</keyword>
<evidence type="ECO:0000313" key="3">
    <source>
        <dbReference type="WBParaSite" id="nRc.2.0.1.t06296-RA"/>
    </source>
</evidence>
<proteinExistence type="predicted"/>
<name>A0A915HYE4_ROMCU</name>
<reference evidence="3" key="1">
    <citation type="submission" date="2022-11" db="UniProtKB">
        <authorList>
            <consortium name="WormBaseParasite"/>
        </authorList>
    </citation>
    <scope>IDENTIFICATION</scope>
</reference>
<dbReference type="Proteomes" id="UP000887565">
    <property type="component" value="Unplaced"/>
</dbReference>
<dbReference type="WBParaSite" id="nRc.2.0.1.t06296-RA">
    <property type="protein sequence ID" value="nRc.2.0.1.t06296-RA"/>
    <property type="gene ID" value="nRc.2.0.1.g06296"/>
</dbReference>
<sequence length="91" mass="10595">MYRTNKNGYFDRTNAKEVKFFGASHQELYKGLWNIRCGGVVRSMKIEDITGRLNVASKRWSSKKKETKQSKNQETANFRSRDTFLEPAARS</sequence>
<accession>A0A915HYE4</accession>
<dbReference type="AlphaFoldDB" id="A0A915HYE4"/>
<organism evidence="2 3">
    <name type="scientific">Romanomermis culicivorax</name>
    <name type="common">Nematode worm</name>
    <dbReference type="NCBI Taxonomy" id="13658"/>
    <lineage>
        <taxon>Eukaryota</taxon>
        <taxon>Metazoa</taxon>
        <taxon>Ecdysozoa</taxon>
        <taxon>Nematoda</taxon>
        <taxon>Enoplea</taxon>
        <taxon>Dorylaimia</taxon>
        <taxon>Mermithida</taxon>
        <taxon>Mermithoidea</taxon>
        <taxon>Mermithidae</taxon>
        <taxon>Romanomermis</taxon>
    </lineage>
</organism>
<protein>
    <submittedName>
        <fullName evidence="3">Uncharacterized protein</fullName>
    </submittedName>
</protein>
<evidence type="ECO:0000313" key="2">
    <source>
        <dbReference type="Proteomes" id="UP000887565"/>
    </source>
</evidence>